<keyword evidence="2" id="KW-1185">Reference proteome</keyword>
<name>A0A7G9GXK0_9FUSO</name>
<accession>A0A7G9GXK0</accession>
<dbReference type="KEGG" id="fho:H9Q81_01440"/>
<dbReference type="Proteomes" id="UP000515913">
    <property type="component" value="Chromosome"/>
</dbReference>
<organism evidence="1 2">
    <name type="scientific">Fusobacterium hominis</name>
    <dbReference type="NCBI Taxonomy" id="2764326"/>
    <lineage>
        <taxon>Bacteria</taxon>
        <taxon>Fusobacteriati</taxon>
        <taxon>Fusobacteriota</taxon>
        <taxon>Fusobacteriia</taxon>
        <taxon>Fusobacteriales</taxon>
        <taxon>Fusobacteriaceae</taxon>
        <taxon>Fusobacterium</taxon>
    </lineage>
</organism>
<evidence type="ECO:0000313" key="1">
    <source>
        <dbReference type="EMBL" id="QNM15532.1"/>
    </source>
</evidence>
<protein>
    <submittedName>
        <fullName evidence="1">Uncharacterized protein</fullName>
    </submittedName>
</protein>
<dbReference type="EMBL" id="CP060637">
    <property type="protein sequence ID" value="QNM15532.1"/>
    <property type="molecule type" value="Genomic_DNA"/>
</dbReference>
<dbReference type="RefSeq" id="WP_187422998.1">
    <property type="nucleotide sequence ID" value="NZ_CP060637.1"/>
</dbReference>
<proteinExistence type="predicted"/>
<dbReference type="AlphaFoldDB" id="A0A7G9GXK0"/>
<gene>
    <name evidence="1" type="ORF">H9Q81_01440</name>
</gene>
<sequence>MKVADIISKLDLIKVMDILALNEISGNINVAYRFSNAKIGKSGYSFGRAQFDTRNNPYAIKFLKNKCDFTDSEIKRLLAMDPDVSDLSVKLYKHRHQIDAYDKLHISSLVSYIGNLEQLPDMDEESFIQILDYHNQFHLAHNGKMHRFLKSKKTIVSQDILKFKLEQLKWGKLYPADIKRRWNNIHNCFK</sequence>
<evidence type="ECO:0000313" key="2">
    <source>
        <dbReference type="Proteomes" id="UP000515913"/>
    </source>
</evidence>
<reference evidence="1 2" key="1">
    <citation type="submission" date="2020-08" db="EMBL/GenBank/DDBJ databases">
        <authorList>
            <person name="Liu C."/>
            <person name="Sun Q."/>
        </authorList>
    </citation>
    <scope>NUCLEOTIDE SEQUENCE [LARGE SCALE GENOMIC DNA]</scope>
    <source>
        <strain evidence="1 2">NSJ-57</strain>
    </source>
</reference>